<accession>A0ABP9BQN0</accession>
<dbReference type="EC" id="5.2.1.8" evidence="6"/>
<evidence type="ECO:0000259" key="8">
    <source>
        <dbReference type="PROSITE" id="PS50059"/>
    </source>
</evidence>
<name>A0ABP9BQN0_9GAMM</name>
<evidence type="ECO:0000313" key="10">
    <source>
        <dbReference type="Proteomes" id="UP001499959"/>
    </source>
</evidence>
<protein>
    <recommendedName>
        <fullName evidence="6">Peptidyl-prolyl cis-trans isomerase</fullName>
        <ecNumber evidence="6">5.2.1.8</ecNumber>
    </recommendedName>
</protein>
<evidence type="ECO:0000256" key="5">
    <source>
        <dbReference type="PROSITE-ProRule" id="PRU00277"/>
    </source>
</evidence>
<comment type="similarity">
    <text evidence="2 6">Belongs to the FKBP-type PPIase family.</text>
</comment>
<keyword evidence="7" id="KW-0732">Signal</keyword>
<evidence type="ECO:0000256" key="3">
    <source>
        <dbReference type="ARBA" id="ARBA00023110"/>
    </source>
</evidence>
<dbReference type="InterPro" id="IPR000774">
    <property type="entry name" value="PPIase_FKBP_N"/>
</dbReference>
<evidence type="ECO:0000256" key="2">
    <source>
        <dbReference type="ARBA" id="ARBA00006577"/>
    </source>
</evidence>
<feature type="signal peptide" evidence="7">
    <location>
        <begin position="1"/>
        <end position="24"/>
    </location>
</feature>
<keyword evidence="4 5" id="KW-0413">Isomerase</keyword>
<dbReference type="PANTHER" id="PTHR43811:SF19">
    <property type="entry name" value="39 KDA FK506-BINDING NUCLEAR PROTEIN"/>
    <property type="match status" value="1"/>
</dbReference>
<comment type="catalytic activity">
    <reaction evidence="1 5 6">
        <text>[protein]-peptidylproline (omega=180) = [protein]-peptidylproline (omega=0)</text>
        <dbReference type="Rhea" id="RHEA:16237"/>
        <dbReference type="Rhea" id="RHEA-COMP:10747"/>
        <dbReference type="Rhea" id="RHEA-COMP:10748"/>
        <dbReference type="ChEBI" id="CHEBI:83833"/>
        <dbReference type="ChEBI" id="CHEBI:83834"/>
        <dbReference type="EC" id="5.2.1.8"/>
    </reaction>
</comment>
<evidence type="ECO:0000256" key="7">
    <source>
        <dbReference type="SAM" id="SignalP"/>
    </source>
</evidence>
<keyword evidence="10" id="KW-1185">Reference proteome</keyword>
<dbReference type="RefSeq" id="WP_345303827.1">
    <property type="nucleotide sequence ID" value="NZ_BAABJE010000014.1"/>
</dbReference>
<sequence>MRFARSPLAAAVIAASAFFLSAQAAAQNAALPTEKDRVSYMIGVDIGKSLKPLAGEIDAAALKRAIDDVLGGKTLLLDEQELAAVGQAFSQKIQAKQQADQKAALDRNLAAGAAFLAQNGKKPGVITTASGLQYQVVAAGKGAKPTAENTVKVHYTGTLLDGTKFDSSFDRNEPAQFLLGAVIPGWTEGLQLMPLNAKYRFWIPAALAYGDQGTPGGPIPPGSVLTFDVELLEIL</sequence>
<dbReference type="InterPro" id="IPR036944">
    <property type="entry name" value="PPIase_FKBP_N_sf"/>
</dbReference>
<dbReference type="Gene3D" id="1.10.287.460">
    <property type="entry name" value="Peptidyl-prolyl cis-trans isomerase, FKBP-type, N-terminal domain"/>
    <property type="match status" value="1"/>
</dbReference>
<evidence type="ECO:0000256" key="4">
    <source>
        <dbReference type="ARBA" id="ARBA00023235"/>
    </source>
</evidence>
<organism evidence="9 10">
    <name type="scientific">Lysobacter hankyongensis</name>
    <dbReference type="NCBI Taxonomy" id="1176535"/>
    <lineage>
        <taxon>Bacteria</taxon>
        <taxon>Pseudomonadati</taxon>
        <taxon>Pseudomonadota</taxon>
        <taxon>Gammaproteobacteria</taxon>
        <taxon>Lysobacterales</taxon>
        <taxon>Lysobacteraceae</taxon>
        <taxon>Lysobacter</taxon>
    </lineage>
</organism>
<evidence type="ECO:0000256" key="1">
    <source>
        <dbReference type="ARBA" id="ARBA00000971"/>
    </source>
</evidence>
<reference evidence="10" key="1">
    <citation type="journal article" date="2019" name="Int. J. Syst. Evol. Microbiol.">
        <title>The Global Catalogue of Microorganisms (GCM) 10K type strain sequencing project: providing services to taxonomists for standard genome sequencing and annotation.</title>
        <authorList>
            <consortium name="The Broad Institute Genomics Platform"/>
            <consortium name="The Broad Institute Genome Sequencing Center for Infectious Disease"/>
            <person name="Wu L."/>
            <person name="Ma J."/>
        </authorList>
    </citation>
    <scope>NUCLEOTIDE SEQUENCE [LARGE SCALE GENOMIC DNA]</scope>
    <source>
        <strain evidence="10">JCM 18204</strain>
    </source>
</reference>
<dbReference type="Proteomes" id="UP001499959">
    <property type="component" value="Unassembled WGS sequence"/>
</dbReference>
<evidence type="ECO:0000256" key="6">
    <source>
        <dbReference type="RuleBase" id="RU003915"/>
    </source>
</evidence>
<keyword evidence="3 5" id="KW-0697">Rotamase</keyword>
<dbReference type="Pfam" id="PF01346">
    <property type="entry name" value="FKBP_N"/>
    <property type="match status" value="1"/>
</dbReference>
<dbReference type="InterPro" id="IPR046357">
    <property type="entry name" value="PPIase_dom_sf"/>
</dbReference>
<dbReference type="InterPro" id="IPR001179">
    <property type="entry name" value="PPIase_FKBP_dom"/>
</dbReference>
<comment type="caution">
    <text evidence="9">The sequence shown here is derived from an EMBL/GenBank/DDBJ whole genome shotgun (WGS) entry which is preliminary data.</text>
</comment>
<proteinExistence type="inferred from homology"/>
<dbReference type="EMBL" id="BAABJE010000014">
    <property type="protein sequence ID" value="GAA4799062.1"/>
    <property type="molecule type" value="Genomic_DNA"/>
</dbReference>
<gene>
    <name evidence="9" type="ORF">GCM10023307_26630</name>
</gene>
<feature type="chain" id="PRO_5045711378" description="Peptidyl-prolyl cis-trans isomerase" evidence="7">
    <location>
        <begin position="25"/>
        <end position="235"/>
    </location>
</feature>
<dbReference type="SUPFAM" id="SSF54534">
    <property type="entry name" value="FKBP-like"/>
    <property type="match status" value="1"/>
</dbReference>
<dbReference type="Pfam" id="PF00254">
    <property type="entry name" value="FKBP_C"/>
    <property type="match status" value="1"/>
</dbReference>
<dbReference type="PANTHER" id="PTHR43811">
    <property type="entry name" value="FKBP-TYPE PEPTIDYL-PROLYL CIS-TRANS ISOMERASE FKPA"/>
    <property type="match status" value="1"/>
</dbReference>
<evidence type="ECO:0000313" key="9">
    <source>
        <dbReference type="EMBL" id="GAA4799062.1"/>
    </source>
</evidence>
<feature type="domain" description="PPIase FKBP-type" evidence="8">
    <location>
        <begin position="148"/>
        <end position="235"/>
    </location>
</feature>
<dbReference type="Gene3D" id="3.10.50.40">
    <property type="match status" value="1"/>
</dbReference>
<dbReference type="PROSITE" id="PS50059">
    <property type="entry name" value="FKBP_PPIASE"/>
    <property type="match status" value="1"/>
</dbReference>